<name>A0A8J8T3P6_HALGN</name>
<keyword evidence="2" id="KW-1133">Transmembrane helix</keyword>
<organism evidence="3 4">
    <name type="scientific">Halteria grandinella</name>
    <dbReference type="NCBI Taxonomy" id="5974"/>
    <lineage>
        <taxon>Eukaryota</taxon>
        <taxon>Sar</taxon>
        <taxon>Alveolata</taxon>
        <taxon>Ciliophora</taxon>
        <taxon>Intramacronucleata</taxon>
        <taxon>Spirotrichea</taxon>
        <taxon>Stichotrichia</taxon>
        <taxon>Sporadotrichida</taxon>
        <taxon>Halteriidae</taxon>
        <taxon>Halteria</taxon>
    </lineage>
</organism>
<feature type="compositionally biased region" description="Basic and acidic residues" evidence="1">
    <location>
        <begin position="266"/>
        <end position="285"/>
    </location>
</feature>
<feature type="region of interest" description="Disordered" evidence="1">
    <location>
        <begin position="255"/>
        <end position="285"/>
    </location>
</feature>
<accession>A0A8J8T3P6</accession>
<evidence type="ECO:0000313" key="4">
    <source>
        <dbReference type="Proteomes" id="UP000785679"/>
    </source>
</evidence>
<gene>
    <name evidence="3" type="ORF">FGO68_gene9463</name>
</gene>
<proteinExistence type="predicted"/>
<keyword evidence="4" id="KW-1185">Reference proteome</keyword>
<comment type="caution">
    <text evidence="3">The sequence shown here is derived from an EMBL/GenBank/DDBJ whole genome shotgun (WGS) entry which is preliminary data.</text>
</comment>
<feature type="compositionally biased region" description="Polar residues" evidence="1">
    <location>
        <begin position="255"/>
        <end position="265"/>
    </location>
</feature>
<keyword evidence="2" id="KW-0812">Transmembrane</keyword>
<dbReference type="AlphaFoldDB" id="A0A8J8T3P6"/>
<protein>
    <submittedName>
        <fullName evidence="3">Uncharacterized protein</fullName>
    </submittedName>
</protein>
<evidence type="ECO:0000313" key="3">
    <source>
        <dbReference type="EMBL" id="TNV80675.1"/>
    </source>
</evidence>
<dbReference type="Proteomes" id="UP000785679">
    <property type="component" value="Unassembled WGS sequence"/>
</dbReference>
<evidence type="ECO:0000256" key="2">
    <source>
        <dbReference type="SAM" id="Phobius"/>
    </source>
</evidence>
<sequence length="285" mass="32778">MKKDILQSNSIIEVQVEELRIGCFNSEIPKDQLRKMETIEVEGGDGFMNGVNYNGIFIHGERVQLSDQNLFLTFEPSFNASRIYFPSLALKDQFQNSLLAIVMKYFDKGVYVQNEQNGATKIYFSSINCEIFRELFIKFDFGSFTMSISLKDMAEEYYCSYLDLELIYTPTYANRTALILHGRALASYQMEVNMDFTNNIVAISGDNIKYSNNWLLISIACLVSAFVLVVAAWRWHTRKNWRKWAQRIRQQIADESQNATSSQSIDKTDTHSSKDGDHSLLHGLQ</sequence>
<keyword evidence="2" id="KW-0472">Membrane</keyword>
<evidence type="ECO:0000256" key="1">
    <source>
        <dbReference type="SAM" id="MobiDB-lite"/>
    </source>
</evidence>
<dbReference type="EMBL" id="RRYP01007200">
    <property type="protein sequence ID" value="TNV80675.1"/>
    <property type="molecule type" value="Genomic_DNA"/>
</dbReference>
<reference evidence="3" key="1">
    <citation type="submission" date="2019-06" db="EMBL/GenBank/DDBJ databases">
        <authorList>
            <person name="Zheng W."/>
        </authorList>
    </citation>
    <scope>NUCLEOTIDE SEQUENCE</scope>
    <source>
        <strain evidence="3">QDHG01</strain>
    </source>
</reference>
<feature type="transmembrane region" description="Helical" evidence="2">
    <location>
        <begin position="214"/>
        <end position="233"/>
    </location>
</feature>